<gene>
    <name evidence="1" type="ORF">BU24DRAFT_417079</name>
</gene>
<dbReference type="Proteomes" id="UP000799778">
    <property type="component" value="Unassembled WGS sequence"/>
</dbReference>
<reference evidence="1" key="1">
    <citation type="journal article" date="2020" name="Stud. Mycol.">
        <title>101 Dothideomycetes genomes: a test case for predicting lifestyles and emergence of pathogens.</title>
        <authorList>
            <person name="Haridas S."/>
            <person name="Albert R."/>
            <person name="Binder M."/>
            <person name="Bloem J."/>
            <person name="Labutti K."/>
            <person name="Salamov A."/>
            <person name="Andreopoulos B."/>
            <person name="Baker S."/>
            <person name="Barry K."/>
            <person name="Bills G."/>
            <person name="Bluhm B."/>
            <person name="Cannon C."/>
            <person name="Castanera R."/>
            <person name="Culley D."/>
            <person name="Daum C."/>
            <person name="Ezra D."/>
            <person name="Gonzalez J."/>
            <person name="Henrissat B."/>
            <person name="Kuo A."/>
            <person name="Liang C."/>
            <person name="Lipzen A."/>
            <person name="Lutzoni F."/>
            <person name="Magnuson J."/>
            <person name="Mondo S."/>
            <person name="Nolan M."/>
            <person name="Ohm R."/>
            <person name="Pangilinan J."/>
            <person name="Park H.-J."/>
            <person name="Ramirez L."/>
            <person name="Alfaro M."/>
            <person name="Sun H."/>
            <person name="Tritt A."/>
            <person name="Yoshinaga Y."/>
            <person name="Zwiers L.-H."/>
            <person name="Turgeon B."/>
            <person name="Goodwin S."/>
            <person name="Spatafora J."/>
            <person name="Crous P."/>
            <person name="Grigoriev I."/>
        </authorList>
    </citation>
    <scope>NUCLEOTIDE SEQUENCE</scope>
    <source>
        <strain evidence="1">CBS 175.79</strain>
    </source>
</reference>
<dbReference type="AlphaFoldDB" id="A0A6A5Y7Y6"/>
<protein>
    <submittedName>
        <fullName evidence="1">Uncharacterized protein</fullName>
    </submittedName>
</protein>
<evidence type="ECO:0000313" key="1">
    <source>
        <dbReference type="EMBL" id="KAF2021416.1"/>
    </source>
</evidence>
<dbReference type="RefSeq" id="XP_033389755.1">
    <property type="nucleotide sequence ID" value="XM_033526625.1"/>
</dbReference>
<sequence>MASSSIDYLFQEDLFNSTMMEPTFPFESLPAELRNMVYEYYFATPDMVTSPSGLKTPIAFTINSQGNVEMPSISQISFQSYKETKQLVRHAVQREHSSIIVKVSSQNIGPQMLRIYNIAKEFNVVPFDMLKRVIIRHEEKANMEILWPAIEQYIHMLICPPGGLNPFMFQVADGDDLPTVDGYGKISLYNGVFDLGRFAKYYAYCKHPRCAGSWDWAAATFLNNLGELGYEQAKGVAAEKIFNTIFDCYTLVLELDGLAKQSPQKVAGAYRQTIFDLVQVVEAFSHDLVGVVGLRHAYF</sequence>
<evidence type="ECO:0000313" key="2">
    <source>
        <dbReference type="Proteomes" id="UP000799778"/>
    </source>
</evidence>
<keyword evidence="2" id="KW-1185">Reference proteome</keyword>
<dbReference type="GeneID" id="54284022"/>
<dbReference type="EMBL" id="ML978066">
    <property type="protein sequence ID" value="KAF2021416.1"/>
    <property type="molecule type" value="Genomic_DNA"/>
</dbReference>
<name>A0A6A5Y7Y6_9PLEO</name>
<accession>A0A6A5Y7Y6</accession>
<organism evidence="1 2">
    <name type="scientific">Aaosphaeria arxii CBS 175.79</name>
    <dbReference type="NCBI Taxonomy" id="1450172"/>
    <lineage>
        <taxon>Eukaryota</taxon>
        <taxon>Fungi</taxon>
        <taxon>Dikarya</taxon>
        <taxon>Ascomycota</taxon>
        <taxon>Pezizomycotina</taxon>
        <taxon>Dothideomycetes</taxon>
        <taxon>Pleosporomycetidae</taxon>
        <taxon>Pleosporales</taxon>
        <taxon>Pleosporales incertae sedis</taxon>
        <taxon>Aaosphaeria</taxon>
    </lineage>
</organism>
<dbReference type="OrthoDB" id="3729586at2759"/>
<proteinExistence type="predicted"/>